<dbReference type="EMBL" id="CM004404">
    <property type="protein sequence ID" value="OAY24156.1"/>
    <property type="molecule type" value="Genomic_DNA"/>
</dbReference>
<gene>
    <name evidence="2" type="ORF">MANES_18G139000</name>
</gene>
<accession>A0A2C9U3B7</accession>
<reference evidence="2" key="1">
    <citation type="submission" date="2016-02" db="EMBL/GenBank/DDBJ databases">
        <title>WGS assembly of Manihot esculenta.</title>
        <authorList>
            <person name="Bredeson J.V."/>
            <person name="Prochnik S.E."/>
            <person name="Lyons J.B."/>
            <person name="Schmutz J."/>
            <person name="Grimwood J."/>
            <person name="Vrebalov J."/>
            <person name="Bart R.S."/>
            <person name="Amuge T."/>
            <person name="Ferguson M.E."/>
            <person name="Green R."/>
            <person name="Putnam N."/>
            <person name="Stites J."/>
            <person name="Rounsley S."/>
            <person name="Rokhsar D.S."/>
        </authorList>
    </citation>
    <scope>NUCLEOTIDE SEQUENCE [LARGE SCALE GENOMIC DNA]</scope>
    <source>
        <tissue evidence="2">Leaf</tissue>
    </source>
</reference>
<organism evidence="2">
    <name type="scientific">Manihot esculenta</name>
    <name type="common">Cassava</name>
    <name type="synonym">Jatropha manihot</name>
    <dbReference type="NCBI Taxonomy" id="3983"/>
    <lineage>
        <taxon>Eukaryota</taxon>
        <taxon>Viridiplantae</taxon>
        <taxon>Streptophyta</taxon>
        <taxon>Embryophyta</taxon>
        <taxon>Tracheophyta</taxon>
        <taxon>Spermatophyta</taxon>
        <taxon>Magnoliopsida</taxon>
        <taxon>eudicotyledons</taxon>
        <taxon>Gunneridae</taxon>
        <taxon>Pentapetalae</taxon>
        <taxon>rosids</taxon>
        <taxon>fabids</taxon>
        <taxon>Malpighiales</taxon>
        <taxon>Euphorbiaceae</taxon>
        <taxon>Crotonoideae</taxon>
        <taxon>Manihoteae</taxon>
        <taxon>Manihot</taxon>
    </lineage>
</organism>
<sequence>MMMNYTGKQISRRWRNKGEVDKGKENKARNKTNYQGHMGFCVGLERIRE</sequence>
<evidence type="ECO:0000256" key="1">
    <source>
        <dbReference type="SAM" id="MobiDB-lite"/>
    </source>
</evidence>
<dbReference type="AlphaFoldDB" id="A0A2C9U3B7"/>
<evidence type="ECO:0000313" key="2">
    <source>
        <dbReference type="EMBL" id="OAY24156.1"/>
    </source>
</evidence>
<proteinExistence type="predicted"/>
<feature type="compositionally biased region" description="Basic and acidic residues" evidence="1">
    <location>
        <begin position="16"/>
        <end position="28"/>
    </location>
</feature>
<name>A0A2C9U3B7_MANES</name>
<feature type="region of interest" description="Disordered" evidence="1">
    <location>
        <begin position="1"/>
        <end position="32"/>
    </location>
</feature>
<protein>
    <submittedName>
        <fullName evidence="2">Uncharacterized protein</fullName>
    </submittedName>
</protein>